<evidence type="ECO:0000313" key="2">
    <source>
        <dbReference type="Proteomes" id="UP001219525"/>
    </source>
</evidence>
<name>A0AAD6VL61_9AGAR</name>
<keyword evidence="2" id="KW-1185">Reference proteome</keyword>
<protein>
    <submittedName>
        <fullName evidence="1">Uncharacterized protein</fullName>
    </submittedName>
</protein>
<dbReference type="EMBL" id="JARJCW010000017">
    <property type="protein sequence ID" value="KAJ7215460.1"/>
    <property type="molecule type" value="Genomic_DNA"/>
</dbReference>
<proteinExistence type="predicted"/>
<reference evidence="1" key="1">
    <citation type="submission" date="2023-03" db="EMBL/GenBank/DDBJ databases">
        <title>Massive genome expansion in bonnet fungi (Mycena s.s.) driven by repeated elements and novel gene families across ecological guilds.</title>
        <authorList>
            <consortium name="Lawrence Berkeley National Laboratory"/>
            <person name="Harder C.B."/>
            <person name="Miyauchi S."/>
            <person name="Viragh M."/>
            <person name="Kuo A."/>
            <person name="Thoen E."/>
            <person name="Andreopoulos B."/>
            <person name="Lu D."/>
            <person name="Skrede I."/>
            <person name="Drula E."/>
            <person name="Henrissat B."/>
            <person name="Morin E."/>
            <person name="Kohler A."/>
            <person name="Barry K."/>
            <person name="LaButti K."/>
            <person name="Morin E."/>
            <person name="Salamov A."/>
            <person name="Lipzen A."/>
            <person name="Mereny Z."/>
            <person name="Hegedus B."/>
            <person name="Baldrian P."/>
            <person name="Stursova M."/>
            <person name="Weitz H."/>
            <person name="Taylor A."/>
            <person name="Grigoriev I.V."/>
            <person name="Nagy L.G."/>
            <person name="Martin F."/>
            <person name="Kauserud H."/>
        </authorList>
    </citation>
    <scope>NUCLEOTIDE SEQUENCE</scope>
    <source>
        <strain evidence="1">9144</strain>
    </source>
</reference>
<dbReference type="Proteomes" id="UP001219525">
    <property type="component" value="Unassembled WGS sequence"/>
</dbReference>
<dbReference type="AlphaFoldDB" id="A0AAD6VL61"/>
<evidence type="ECO:0000313" key="1">
    <source>
        <dbReference type="EMBL" id="KAJ7215460.1"/>
    </source>
</evidence>
<organism evidence="1 2">
    <name type="scientific">Mycena pura</name>
    <dbReference type="NCBI Taxonomy" id="153505"/>
    <lineage>
        <taxon>Eukaryota</taxon>
        <taxon>Fungi</taxon>
        <taxon>Dikarya</taxon>
        <taxon>Basidiomycota</taxon>
        <taxon>Agaricomycotina</taxon>
        <taxon>Agaricomycetes</taxon>
        <taxon>Agaricomycetidae</taxon>
        <taxon>Agaricales</taxon>
        <taxon>Marasmiineae</taxon>
        <taxon>Mycenaceae</taxon>
        <taxon>Mycena</taxon>
    </lineage>
</organism>
<accession>A0AAD6VL61</accession>
<comment type="caution">
    <text evidence="1">The sequence shown here is derived from an EMBL/GenBank/DDBJ whole genome shotgun (WGS) entry which is preliminary data.</text>
</comment>
<gene>
    <name evidence="1" type="ORF">GGX14DRAFT_391887</name>
</gene>
<sequence length="130" mass="14459">MSIPRFEKEKKYILGRASEARITPSRHHVSGPKTGRRRLLGRRRRRRRLPVDELHAGTRDARVLRAYADVRARGCGPRAGARGPQANVSTRGCQATCEIESSCKKAMVANDAGGTRWTASLEPERWGIAP</sequence>